<dbReference type="InterPro" id="IPR003653">
    <property type="entry name" value="Peptidase_C48_C"/>
</dbReference>
<comment type="similarity">
    <text evidence="1">Belongs to the peptidase C48 family.</text>
</comment>
<sequence length="69" mass="7870">MQPDATSCGVFVCKFAEALLLRGDLNFSCDDTNIAQMREELVYAFSLNQNLWVTCAWLVEITIPTHQTW</sequence>
<name>A0ABR3NXZ3_9TELE</name>
<dbReference type="InterPro" id="IPR038765">
    <property type="entry name" value="Papain-like_cys_pep_sf"/>
</dbReference>
<evidence type="ECO:0000313" key="5">
    <source>
        <dbReference type="EMBL" id="KAL1281656.1"/>
    </source>
</evidence>
<evidence type="ECO:0000256" key="2">
    <source>
        <dbReference type="ARBA" id="ARBA00022670"/>
    </source>
</evidence>
<evidence type="ECO:0000256" key="1">
    <source>
        <dbReference type="ARBA" id="ARBA00005234"/>
    </source>
</evidence>
<dbReference type="Pfam" id="PF02902">
    <property type="entry name" value="Peptidase_C48"/>
    <property type="match status" value="1"/>
</dbReference>
<dbReference type="EMBL" id="JAYMGO010000001">
    <property type="protein sequence ID" value="KAL1281656.1"/>
    <property type="molecule type" value="Genomic_DNA"/>
</dbReference>
<evidence type="ECO:0000259" key="4">
    <source>
        <dbReference type="Pfam" id="PF02902"/>
    </source>
</evidence>
<proteinExistence type="inferred from homology"/>
<feature type="domain" description="Ubiquitin-like protease family profile" evidence="4">
    <location>
        <begin position="2"/>
        <end position="41"/>
    </location>
</feature>
<comment type="caution">
    <text evidence="5">The sequence shown here is derived from an EMBL/GenBank/DDBJ whole genome shotgun (WGS) entry which is preliminary data.</text>
</comment>
<accession>A0ABR3NXZ3</accession>
<keyword evidence="2" id="KW-0645">Protease</keyword>
<dbReference type="Proteomes" id="UP001558613">
    <property type="component" value="Unassembled WGS sequence"/>
</dbReference>
<gene>
    <name evidence="5" type="ORF">QQF64_000459</name>
</gene>
<keyword evidence="6" id="KW-1185">Reference proteome</keyword>
<dbReference type="SUPFAM" id="SSF54001">
    <property type="entry name" value="Cysteine proteinases"/>
    <property type="match status" value="1"/>
</dbReference>
<keyword evidence="3" id="KW-0378">Hydrolase</keyword>
<organism evidence="5 6">
    <name type="scientific">Cirrhinus molitorella</name>
    <name type="common">mud carp</name>
    <dbReference type="NCBI Taxonomy" id="172907"/>
    <lineage>
        <taxon>Eukaryota</taxon>
        <taxon>Metazoa</taxon>
        <taxon>Chordata</taxon>
        <taxon>Craniata</taxon>
        <taxon>Vertebrata</taxon>
        <taxon>Euteleostomi</taxon>
        <taxon>Actinopterygii</taxon>
        <taxon>Neopterygii</taxon>
        <taxon>Teleostei</taxon>
        <taxon>Ostariophysi</taxon>
        <taxon>Cypriniformes</taxon>
        <taxon>Cyprinidae</taxon>
        <taxon>Labeoninae</taxon>
        <taxon>Labeonini</taxon>
        <taxon>Cirrhinus</taxon>
    </lineage>
</organism>
<reference evidence="5 6" key="1">
    <citation type="submission" date="2023-09" db="EMBL/GenBank/DDBJ databases">
        <authorList>
            <person name="Wang M."/>
        </authorList>
    </citation>
    <scope>NUCLEOTIDE SEQUENCE [LARGE SCALE GENOMIC DNA]</scope>
    <source>
        <strain evidence="5">GT-2023</strain>
        <tissue evidence="5">Liver</tissue>
    </source>
</reference>
<protein>
    <recommendedName>
        <fullName evidence="4">Ubiquitin-like protease family profile domain-containing protein</fullName>
    </recommendedName>
</protein>
<evidence type="ECO:0000256" key="3">
    <source>
        <dbReference type="ARBA" id="ARBA00022801"/>
    </source>
</evidence>
<evidence type="ECO:0000313" key="6">
    <source>
        <dbReference type="Proteomes" id="UP001558613"/>
    </source>
</evidence>
<dbReference type="Gene3D" id="3.40.395.10">
    <property type="entry name" value="Adenoviral Proteinase, Chain A"/>
    <property type="match status" value="1"/>
</dbReference>